<dbReference type="PROSITE" id="PS51419">
    <property type="entry name" value="RAB"/>
    <property type="match status" value="1"/>
</dbReference>
<dbReference type="SMART" id="SM00173">
    <property type="entry name" value="RAS"/>
    <property type="match status" value="1"/>
</dbReference>
<dbReference type="PROSITE" id="PS51420">
    <property type="entry name" value="RHO"/>
    <property type="match status" value="1"/>
</dbReference>
<dbReference type="NCBIfam" id="TIGR00231">
    <property type="entry name" value="small_GTP"/>
    <property type="match status" value="1"/>
</dbReference>
<dbReference type="InterPro" id="IPR027417">
    <property type="entry name" value="P-loop_NTPase"/>
</dbReference>
<dbReference type="Gene3D" id="3.40.50.300">
    <property type="entry name" value="P-loop containing nucleotide triphosphate hydrolases"/>
    <property type="match status" value="1"/>
</dbReference>
<evidence type="ECO:0000313" key="4">
    <source>
        <dbReference type="WBParaSite" id="HCON_00135620-00001"/>
    </source>
</evidence>
<evidence type="ECO:0000313" key="3">
    <source>
        <dbReference type="Proteomes" id="UP000025227"/>
    </source>
</evidence>
<dbReference type="GO" id="GO:0005525">
    <property type="term" value="F:GTP binding"/>
    <property type="evidence" value="ECO:0007669"/>
    <property type="project" value="UniProtKB-KW"/>
</dbReference>
<dbReference type="OrthoDB" id="8830751at2759"/>
<dbReference type="PROSITE" id="PS51421">
    <property type="entry name" value="RAS"/>
    <property type="match status" value="1"/>
</dbReference>
<dbReference type="PRINTS" id="PR00449">
    <property type="entry name" value="RASTRNSFRMNG"/>
</dbReference>
<reference evidence="4" key="1">
    <citation type="submission" date="2020-12" db="UniProtKB">
        <authorList>
            <consortium name="WormBaseParasite"/>
        </authorList>
    </citation>
    <scope>IDENTIFICATION</scope>
    <source>
        <strain evidence="4">MHco3</strain>
    </source>
</reference>
<name>A0A7I4YSQ8_HAECO</name>
<dbReference type="AlphaFoldDB" id="A0A7I4YSQ8"/>
<organism evidence="3 4">
    <name type="scientific">Haemonchus contortus</name>
    <name type="common">Barber pole worm</name>
    <dbReference type="NCBI Taxonomy" id="6289"/>
    <lineage>
        <taxon>Eukaryota</taxon>
        <taxon>Metazoa</taxon>
        <taxon>Ecdysozoa</taxon>
        <taxon>Nematoda</taxon>
        <taxon>Chromadorea</taxon>
        <taxon>Rhabditida</taxon>
        <taxon>Rhabditina</taxon>
        <taxon>Rhabditomorpha</taxon>
        <taxon>Strongyloidea</taxon>
        <taxon>Trichostrongylidae</taxon>
        <taxon>Haemonchus</taxon>
    </lineage>
</organism>
<accession>A0A7I4YSQ8</accession>
<dbReference type="GO" id="GO:0003924">
    <property type="term" value="F:GTPase activity"/>
    <property type="evidence" value="ECO:0007669"/>
    <property type="project" value="InterPro"/>
</dbReference>
<dbReference type="Proteomes" id="UP000025227">
    <property type="component" value="Unplaced"/>
</dbReference>
<keyword evidence="3" id="KW-1185">Reference proteome</keyword>
<dbReference type="InterPro" id="IPR005225">
    <property type="entry name" value="Small_GTP-bd"/>
</dbReference>
<dbReference type="FunFam" id="3.40.50.300:FF:003012">
    <property type="entry name" value="Cdc42 homolog-like Protein"/>
    <property type="match status" value="1"/>
</dbReference>
<dbReference type="CDD" id="cd00157">
    <property type="entry name" value="Rho"/>
    <property type="match status" value="1"/>
</dbReference>
<protein>
    <submittedName>
        <fullName evidence="4">Ras domain containing protein</fullName>
    </submittedName>
</protein>
<keyword evidence="1" id="KW-0547">Nucleotide-binding</keyword>
<dbReference type="OMA" id="VFDNWAV"/>
<proteinExistence type="predicted"/>
<dbReference type="Pfam" id="PF00071">
    <property type="entry name" value="Ras"/>
    <property type="match status" value="1"/>
</dbReference>
<sequence length="189" mass="21546">MDKKKLLKLVVVGDSYVGKTTLLFAYTERQFRSVYSTTVFDNWAMTVEIDNSNYTVNLFDTAGQEDYVHLRCLSYPNTDVFLLCFSLVDPKSLDVCQTVWLPEIRKYAGDNVPVLLIGTKEDLMDSSHEKQRVTFDTARRAAHEMGCIKFLPCSALTHRGLKQVFDEALLVAIGVNVKEDFRRPCCIML</sequence>
<dbReference type="SMART" id="SM00175">
    <property type="entry name" value="RAB"/>
    <property type="match status" value="1"/>
</dbReference>
<dbReference type="WBParaSite" id="HCON_00135620-00001">
    <property type="protein sequence ID" value="HCON_00135620-00001"/>
    <property type="gene ID" value="HCON_00135620"/>
</dbReference>
<dbReference type="SMART" id="SM00174">
    <property type="entry name" value="RHO"/>
    <property type="match status" value="1"/>
</dbReference>
<evidence type="ECO:0000256" key="1">
    <source>
        <dbReference type="ARBA" id="ARBA00022741"/>
    </source>
</evidence>
<dbReference type="GO" id="GO:0007264">
    <property type="term" value="P:small GTPase-mediated signal transduction"/>
    <property type="evidence" value="ECO:0007669"/>
    <property type="project" value="InterPro"/>
</dbReference>
<dbReference type="InterPro" id="IPR001806">
    <property type="entry name" value="Small_GTPase"/>
</dbReference>
<dbReference type="PANTHER" id="PTHR24072">
    <property type="entry name" value="RHO FAMILY GTPASE"/>
    <property type="match status" value="1"/>
</dbReference>
<keyword evidence="2" id="KW-0342">GTP-binding</keyword>
<dbReference type="InterPro" id="IPR003578">
    <property type="entry name" value="Small_GTPase_Rho"/>
</dbReference>
<dbReference type="SUPFAM" id="SSF52540">
    <property type="entry name" value="P-loop containing nucleoside triphosphate hydrolases"/>
    <property type="match status" value="1"/>
</dbReference>
<evidence type="ECO:0000256" key="2">
    <source>
        <dbReference type="ARBA" id="ARBA00023134"/>
    </source>
</evidence>